<dbReference type="KEGG" id="pmf:P9303_24951"/>
<name>A2CCL6_PROM3</name>
<dbReference type="RefSeq" id="WP_011827074.1">
    <property type="nucleotide sequence ID" value="NC_008820.1"/>
</dbReference>
<dbReference type="HOGENOM" id="CLU_118617_0_0_3"/>
<proteinExistence type="predicted"/>
<organism evidence="2 3">
    <name type="scientific">Prochlorococcus marinus (strain MIT 9303)</name>
    <dbReference type="NCBI Taxonomy" id="59922"/>
    <lineage>
        <taxon>Bacteria</taxon>
        <taxon>Bacillati</taxon>
        <taxon>Cyanobacteriota</taxon>
        <taxon>Cyanophyceae</taxon>
        <taxon>Synechococcales</taxon>
        <taxon>Prochlorococcaceae</taxon>
        <taxon>Prochlorococcus</taxon>
    </lineage>
</organism>
<dbReference type="STRING" id="59922.P9303_24951"/>
<dbReference type="BioCyc" id="PMAR59922:G1G80-2185-MONOMER"/>
<dbReference type="AlphaFoldDB" id="A2CCL6"/>
<feature type="transmembrane region" description="Helical" evidence="1">
    <location>
        <begin position="12"/>
        <end position="29"/>
    </location>
</feature>
<protein>
    <submittedName>
        <fullName evidence="2">Possible Occludin/ELL family protein</fullName>
    </submittedName>
</protein>
<evidence type="ECO:0000256" key="1">
    <source>
        <dbReference type="SAM" id="Phobius"/>
    </source>
</evidence>
<sequence length="204" mass="22102">MGWCVKDSLPSLRVVVFFAVMAWVSFHKLRMLGLALVTPLAVTGWGGGLAWARPVVCTTTLEAPDANQSSKGPVEVSQCGPLESTGALIERRFYSWTAPYARGVDVLHQLTDMLGIAVAGQEGNRLMGFGFPDQTIIWDGSAVQNTYQVLLEEQSPSLPWRTVDISSGFDNSLAGDVPSEIVMVEDGPDMNVAPEAFTPIRGMW</sequence>
<dbReference type="Proteomes" id="UP000002274">
    <property type="component" value="Chromosome"/>
</dbReference>
<evidence type="ECO:0000313" key="2">
    <source>
        <dbReference type="EMBL" id="ABM79226.1"/>
    </source>
</evidence>
<keyword evidence="1" id="KW-1133">Transmembrane helix</keyword>
<keyword evidence="1" id="KW-0812">Transmembrane</keyword>
<gene>
    <name evidence="2" type="ordered locus">P9303_24951</name>
</gene>
<reference evidence="2 3" key="1">
    <citation type="journal article" date="2007" name="PLoS Genet.">
        <title>Patterns and implications of gene gain and loss in the evolution of Prochlorococcus.</title>
        <authorList>
            <person name="Kettler G.C."/>
            <person name="Martiny A.C."/>
            <person name="Huang K."/>
            <person name="Zucker J."/>
            <person name="Coleman M.L."/>
            <person name="Rodrigue S."/>
            <person name="Chen F."/>
            <person name="Lapidus A."/>
            <person name="Ferriera S."/>
            <person name="Johnson J."/>
            <person name="Steglich C."/>
            <person name="Church G.M."/>
            <person name="Richardson P."/>
            <person name="Chisholm S.W."/>
        </authorList>
    </citation>
    <scope>NUCLEOTIDE SEQUENCE [LARGE SCALE GENOMIC DNA]</scope>
    <source>
        <strain evidence="2 3">MIT 9303</strain>
    </source>
</reference>
<dbReference type="EMBL" id="CP000554">
    <property type="protein sequence ID" value="ABM79226.1"/>
    <property type="molecule type" value="Genomic_DNA"/>
</dbReference>
<accession>A2CCL6</accession>
<evidence type="ECO:0000313" key="3">
    <source>
        <dbReference type="Proteomes" id="UP000002274"/>
    </source>
</evidence>
<keyword evidence="1" id="KW-0472">Membrane</keyword>